<feature type="signal peptide" evidence="1">
    <location>
        <begin position="1"/>
        <end position="24"/>
    </location>
</feature>
<evidence type="ECO:0000313" key="3">
    <source>
        <dbReference type="Proteomes" id="UP000075920"/>
    </source>
</evidence>
<dbReference type="AlphaFoldDB" id="A0A182W4E8"/>
<feature type="chain" id="PRO_5008140716" evidence="1">
    <location>
        <begin position="25"/>
        <end position="396"/>
    </location>
</feature>
<evidence type="ECO:0000256" key="1">
    <source>
        <dbReference type="SAM" id="SignalP"/>
    </source>
</evidence>
<name>A0A182W4E8_9DIPT</name>
<reference evidence="3" key="1">
    <citation type="submission" date="2013-03" db="EMBL/GenBank/DDBJ databases">
        <title>The Genome Sequence of Anopheles minimus MINIMUS1.</title>
        <authorList>
            <consortium name="The Broad Institute Genomics Platform"/>
            <person name="Neafsey D.E."/>
            <person name="Walton C."/>
            <person name="Walker B."/>
            <person name="Young S.K."/>
            <person name="Zeng Q."/>
            <person name="Gargeya S."/>
            <person name="Fitzgerald M."/>
            <person name="Haas B."/>
            <person name="Abouelleil A."/>
            <person name="Allen A.W."/>
            <person name="Alvarado L."/>
            <person name="Arachchi H.M."/>
            <person name="Berlin A.M."/>
            <person name="Chapman S.B."/>
            <person name="Gainer-Dewar J."/>
            <person name="Goldberg J."/>
            <person name="Griggs A."/>
            <person name="Gujja S."/>
            <person name="Hansen M."/>
            <person name="Howarth C."/>
            <person name="Imamovic A."/>
            <person name="Ireland A."/>
            <person name="Larimer J."/>
            <person name="McCowan C."/>
            <person name="Murphy C."/>
            <person name="Pearson M."/>
            <person name="Poon T.W."/>
            <person name="Priest M."/>
            <person name="Roberts A."/>
            <person name="Saif S."/>
            <person name="Shea T."/>
            <person name="Sisk P."/>
            <person name="Sykes S."/>
            <person name="Wortman J."/>
            <person name="Nusbaum C."/>
            <person name="Birren B."/>
        </authorList>
    </citation>
    <scope>NUCLEOTIDE SEQUENCE [LARGE SCALE GENOMIC DNA]</scope>
    <source>
        <strain evidence="3">MINIMUS1</strain>
    </source>
</reference>
<organism evidence="2 3">
    <name type="scientific">Anopheles minimus</name>
    <dbReference type="NCBI Taxonomy" id="112268"/>
    <lineage>
        <taxon>Eukaryota</taxon>
        <taxon>Metazoa</taxon>
        <taxon>Ecdysozoa</taxon>
        <taxon>Arthropoda</taxon>
        <taxon>Hexapoda</taxon>
        <taxon>Insecta</taxon>
        <taxon>Pterygota</taxon>
        <taxon>Neoptera</taxon>
        <taxon>Endopterygota</taxon>
        <taxon>Diptera</taxon>
        <taxon>Nematocera</taxon>
        <taxon>Culicoidea</taxon>
        <taxon>Culicidae</taxon>
        <taxon>Anophelinae</taxon>
        <taxon>Anopheles</taxon>
    </lineage>
</organism>
<protein>
    <submittedName>
        <fullName evidence="2">Uncharacterized protein</fullName>
    </submittedName>
</protein>
<accession>A0A182W4E8</accession>
<proteinExistence type="predicted"/>
<dbReference type="EnsemblMetazoa" id="AMIN005211-RA">
    <property type="protein sequence ID" value="AMIN005211-PA"/>
    <property type="gene ID" value="AMIN005211"/>
</dbReference>
<dbReference type="VEuPathDB" id="VectorBase:AMIN005211"/>
<keyword evidence="3" id="KW-1185">Reference proteome</keyword>
<reference evidence="2" key="2">
    <citation type="submission" date="2020-05" db="UniProtKB">
        <authorList>
            <consortium name="EnsemblMetazoa"/>
        </authorList>
    </citation>
    <scope>IDENTIFICATION</scope>
    <source>
        <strain evidence="2">MINIMUS1</strain>
    </source>
</reference>
<keyword evidence="1" id="KW-0732">Signal</keyword>
<dbReference type="Proteomes" id="UP000075920">
    <property type="component" value="Unassembled WGS sequence"/>
</dbReference>
<evidence type="ECO:0000313" key="2">
    <source>
        <dbReference type="EnsemblMetazoa" id="AMIN005211-PA"/>
    </source>
</evidence>
<sequence>MTPLFVSLVLCALNLSVATARVRGLPESTDQLDACGKHYNDLLKATNDWHEKTCNGTAKRKACVIPEHEQAYLELKQRCQQAYDEREAKVTAIYNNLPKYISDVGSRVNLLKESLRNDMPALQEMVNEQRGLLEAAWKYGEQLQRELMLTSMESDHMQRALMLHSIQVNSSLQDMMQESYQYHGNNSRMVARMLKFVRLLPSAEERVAVYKQLAGLLKSNKQDERYPAIIFSSDVKELKDRYPSESTPFESKVVERWQAQLLAGNFHEVLMFAQDYPDYYAHVEQDLYSALKKQWSVQALSRMVPLPNTLPGAAQRVAAFRAILEALLEHQAEQRNDAYLMRLAHEMTMLEATLETDNTAETRKALEDAKKLFGQFNYTRDFPAYAELYMLFKAAF</sequence>